<protein>
    <submittedName>
        <fullName evidence="3">Unannotated protein</fullName>
    </submittedName>
</protein>
<dbReference type="GO" id="GO:0016616">
    <property type="term" value="F:oxidoreductase activity, acting on the CH-OH group of donors, NAD or NADP as acceptor"/>
    <property type="evidence" value="ECO:0007669"/>
    <property type="project" value="TreeGrafter"/>
</dbReference>
<dbReference type="InterPro" id="IPR002347">
    <property type="entry name" value="SDR_fam"/>
</dbReference>
<dbReference type="SUPFAM" id="SSF51735">
    <property type="entry name" value="NAD(P)-binding Rossmann-fold domains"/>
    <property type="match status" value="1"/>
</dbReference>
<reference evidence="3" key="1">
    <citation type="submission" date="2020-05" db="EMBL/GenBank/DDBJ databases">
        <authorList>
            <person name="Chiriac C."/>
            <person name="Salcher M."/>
            <person name="Ghai R."/>
            <person name="Kavagutti S V."/>
        </authorList>
    </citation>
    <scope>NUCLEOTIDE SEQUENCE</scope>
</reference>
<evidence type="ECO:0000313" key="3">
    <source>
        <dbReference type="EMBL" id="CAB4660426.1"/>
    </source>
</evidence>
<proteinExistence type="inferred from homology"/>
<evidence type="ECO:0000256" key="2">
    <source>
        <dbReference type="ARBA" id="ARBA00023002"/>
    </source>
</evidence>
<dbReference type="Pfam" id="PF13561">
    <property type="entry name" value="adh_short_C2"/>
    <property type="match status" value="1"/>
</dbReference>
<dbReference type="PANTHER" id="PTHR42760">
    <property type="entry name" value="SHORT-CHAIN DEHYDROGENASES/REDUCTASES FAMILY MEMBER"/>
    <property type="match status" value="1"/>
</dbReference>
<comment type="similarity">
    <text evidence="1">Belongs to the short-chain dehydrogenases/reductases (SDR) family.</text>
</comment>
<sequence length="257" mass="27541">MDLDLANKVVVITGASGGIGLTIARQFLEEGCMVALLARDFARLERATSKLGRDFDPTNIVSISVDCAIEKELNEAILTVTKTWSKIDIAIANIGDGKSEQIAIPSIESFKNAFETNFQTAVNLARATQNELRKTQGNLLFISSIAGLEVIGAPTDYSIAKSALITLSKQLAHKLAPEIRVNSIAPGNIYFAGGRWEELIESNGESVKEMIRDSVPLQRFGTPEEVANAAVFLCSPRAAFITGACLTIDGGQTVSSH</sequence>
<keyword evidence="2" id="KW-0560">Oxidoreductase</keyword>
<dbReference type="Gene3D" id="3.40.50.720">
    <property type="entry name" value="NAD(P)-binding Rossmann-like Domain"/>
    <property type="match status" value="1"/>
</dbReference>
<dbReference type="PRINTS" id="PR00081">
    <property type="entry name" value="GDHRDH"/>
</dbReference>
<evidence type="ECO:0000256" key="1">
    <source>
        <dbReference type="ARBA" id="ARBA00006484"/>
    </source>
</evidence>
<name>A0A6J6LFI0_9ZZZZ</name>
<dbReference type="AlphaFoldDB" id="A0A6J6LFI0"/>
<gene>
    <name evidence="3" type="ORF">UFOPK2292_00226</name>
</gene>
<dbReference type="PANTHER" id="PTHR42760:SF133">
    <property type="entry name" value="3-OXOACYL-[ACYL-CARRIER-PROTEIN] REDUCTASE"/>
    <property type="match status" value="1"/>
</dbReference>
<dbReference type="InterPro" id="IPR036291">
    <property type="entry name" value="NAD(P)-bd_dom_sf"/>
</dbReference>
<dbReference type="EMBL" id="CAEZWU010000020">
    <property type="protein sequence ID" value="CAB4660426.1"/>
    <property type="molecule type" value="Genomic_DNA"/>
</dbReference>
<accession>A0A6J6LFI0</accession>
<dbReference type="FunFam" id="3.40.50.720:FF:000084">
    <property type="entry name" value="Short-chain dehydrogenase reductase"/>
    <property type="match status" value="1"/>
</dbReference>
<organism evidence="3">
    <name type="scientific">freshwater metagenome</name>
    <dbReference type="NCBI Taxonomy" id="449393"/>
    <lineage>
        <taxon>unclassified sequences</taxon>
        <taxon>metagenomes</taxon>
        <taxon>ecological metagenomes</taxon>
    </lineage>
</organism>
<dbReference type="CDD" id="cd05233">
    <property type="entry name" value="SDR_c"/>
    <property type="match status" value="1"/>
</dbReference>